<gene>
    <name evidence="2" type="ORF">GCM10022226_78070</name>
</gene>
<protein>
    <recommendedName>
        <fullName evidence="1">Putative zinc-finger domain-containing protein</fullName>
    </recommendedName>
</protein>
<dbReference type="Pfam" id="PF13490">
    <property type="entry name" value="zf-HC2"/>
    <property type="match status" value="1"/>
</dbReference>
<feature type="domain" description="Putative zinc-finger" evidence="1">
    <location>
        <begin position="22"/>
        <end position="55"/>
    </location>
</feature>
<name>A0ABP7JFS6_9ACTN</name>
<reference evidence="3" key="1">
    <citation type="journal article" date="2019" name="Int. J. Syst. Evol. Microbiol.">
        <title>The Global Catalogue of Microorganisms (GCM) 10K type strain sequencing project: providing services to taxonomists for standard genome sequencing and annotation.</title>
        <authorList>
            <consortium name="The Broad Institute Genomics Platform"/>
            <consortium name="The Broad Institute Genome Sequencing Center for Infectious Disease"/>
            <person name="Wu L."/>
            <person name="Ma J."/>
        </authorList>
    </citation>
    <scope>NUCLEOTIDE SEQUENCE [LARGE SCALE GENOMIC DNA]</scope>
    <source>
        <strain evidence="3">JCM 16908</strain>
    </source>
</reference>
<evidence type="ECO:0000313" key="3">
    <source>
        <dbReference type="Proteomes" id="UP001500888"/>
    </source>
</evidence>
<dbReference type="NCBIfam" id="TIGR03988">
    <property type="entry name" value="antisig_RsrA"/>
    <property type="match status" value="1"/>
</dbReference>
<dbReference type="InterPro" id="IPR027383">
    <property type="entry name" value="Znf_put"/>
</dbReference>
<sequence length="100" mass="11385">MRRRRAREVLGMSCGKPHDTDCKEVLDKVYTFLDGELDARRRSDIREHLDECGPCLEEYGLEQVVKQLVAKHCGCDTAPDELRSKVLKRIAAVRAQLASE</sequence>
<accession>A0ABP7JFS6</accession>
<evidence type="ECO:0000313" key="2">
    <source>
        <dbReference type="EMBL" id="GAA3843467.1"/>
    </source>
</evidence>
<dbReference type="InterPro" id="IPR024020">
    <property type="entry name" value="Anit_sigma_mycothiol_RsrA"/>
</dbReference>
<keyword evidence="3" id="KW-1185">Reference proteome</keyword>
<dbReference type="Proteomes" id="UP001500888">
    <property type="component" value="Unassembled WGS sequence"/>
</dbReference>
<proteinExistence type="predicted"/>
<evidence type="ECO:0000259" key="1">
    <source>
        <dbReference type="Pfam" id="PF13490"/>
    </source>
</evidence>
<organism evidence="2 3">
    <name type="scientific">Sphaerisporangium flaviroseum</name>
    <dbReference type="NCBI Taxonomy" id="509199"/>
    <lineage>
        <taxon>Bacteria</taxon>
        <taxon>Bacillati</taxon>
        <taxon>Actinomycetota</taxon>
        <taxon>Actinomycetes</taxon>
        <taxon>Streptosporangiales</taxon>
        <taxon>Streptosporangiaceae</taxon>
        <taxon>Sphaerisporangium</taxon>
    </lineage>
</organism>
<dbReference type="EMBL" id="BAAAZR010000057">
    <property type="protein sequence ID" value="GAA3843467.1"/>
    <property type="molecule type" value="Genomic_DNA"/>
</dbReference>
<comment type="caution">
    <text evidence="2">The sequence shown here is derived from an EMBL/GenBank/DDBJ whole genome shotgun (WGS) entry which is preliminary data.</text>
</comment>